<dbReference type="Proteomes" id="UP001299046">
    <property type="component" value="Unassembled WGS sequence"/>
</dbReference>
<evidence type="ECO:0000313" key="3">
    <source>
        <dbReference type="Proteomes" id="UP001299046"/>
    </source>
</evidence>
<comment type="caution">
    <text evidence="2">The sequence shown here is derived from an EMBL/GenBank/DDBJ whole genome shotgun (WGS) entry which is preliminary data.</text>
</comment>
<dbReference type="EMBL" id="JAYJJT010000035">
    <property type="protein sequence ID" value="MEB3052136.1"/>
    <property type="molecule type" value="Genomic_DNA"/>
</dbReference>
<evidence type="ECO:0000256" key="1">
    <source>
        <dbReference type="SAM" id="MobiDB-lite"/>
    </source>
</evidence>
<keyword evidence="3" id="KW-1185">Reference proteome</keyword>
<dbReference type="RefSeq" id="WP_329800054.1">
    <property type="nucleotide sequence ID" value="NZ_JAYJJT010000035.1"/>
</dbReference>
<reference evidence="2 3" key="1">
    <citation type="submission" date="2023-12" db="EMBL/GenBank/DDBJ databases">
        <title>Description of new species of Mycobacterium terrae complex isolated from sewage at the Sao Paulo Zoological Park Foundation in Brazil.</title>
        <authorList>
            <person name="Romagnoli C.L."/>
            <person name="Conceicao E.C."/>
            <person name="Machado E."/>
            <person name="Barreto L.B.P.F."/>
            <person name="Sharma A."/>
            <person name="Silva N.M."/>
            <person name="Marques L.E."/>
            <person name="Juliana M.A."/>
            <person name="Lourenco M.C.S."/>
            <person name="Digiampietri L.A."/>
            <person name="Suffys P.N."/>
            <person name="Viana-Niero C."/>
        </authorList>
    </citation>
    <scope>NUCLEOTIDE SEQUENCE [LARGE SCALE GENOMIC DNA]</scope>
    <source>
        <strain evidence="2 3">MYC123</strain>
    </source>
</reference>
<feature type="region of interest" description="Disordered" evidence="1">
    <location>
        <begin position="76"/>
        <end position="100"/>
    </location>
</feature>
<sequence length="100" mass="11058">MRTTEPPIRKSLPLYERDQMALTALRRSPTHLAILGELAGTAVSESSSEAAVLHAVWEAGIQAVREQVEDAGYAAMAGDQETRERQAIARRRRPTWADES</sequence>
<organism evidence="2 3">
    <name type="scientific">[Mycobacterium] zoologicum</name>
    <dbReference type="NCBI Taxonomy" id="2872311"/>
    <lineage>
        <taxon>Bacteria</taxon>
        <taxon>Bacillati</taxon>
        <taxon>Actinomycetota</taxon>
        <taxon>Actinomycetes</taxon>
        <taxon>Mycobacteriales</taxon>
        <taxon>Mycobacteriaceae</taxon>
        <taxon>Mycolicibacter</taxon>
    </lineage>
</organism>
<evidence type="ECO:0000313" key="2">
    <source>
        <dbReference type="EMBL" id="MEB3052136.1"/>
    </source>
</evidence>
<proteinExistence type="predicted"/>
<name>A0ABU5YQL5_9MYCO</name>
<protein>
    <submittedName>
        <fullName evidence="2">Uncharacterized protein</fullName>
    </submittedName>
</protein>
<accession>A0ABU5YQL5</accession>
<gene>
    <name evidence="2" type="ORF">KV112_20725</name>
</gene>